<dbReference type="NCBIfam" id="TIGR03071">
    <property type="entry name" value="couple_hipA"/>
    <property type="match status" value="1"/>
</dbReference>
<evidence type="ECO:0000256" key="2">
    <source>
        <dbReference type="ARBA" id="ARBA00022679"/>
    </source>
</evidence>
<dbReference type="GO" id="GO:0005829">
    <property type="term" value="C:cytosol"/>
    <property type="evidence" value="ECO:0007669"/>
    <property type="project" value="TreeGrafter"/>
</dbReference>
<dbReference type="Pfam" id="PF13657">
    <property type="entry name" value="Couple_hipA"/>
    <property type="match status" value="1"/>
</dbReference>
<gene>
    <name evidence="6" type="primary">hipA</name>
    <name evidence="6" type="ORF">GTOL_12254</name>
</gene>
<dbReference type="InterPro" id="IPR052028">
    <property type="entry name" value="HipA_Ser/Thr_kinase"/>
</dbReference>
<keyword evidence="7" id="KW-1185">Reference proteome</keyword>
<dbReference type="PANTHER" id="PTHR37419:SF1">
    <property type="entry name" value="SERINE_THREONINE-PROTEIN KINASE TOXIN HIPA"/>
    <property type="match status" value="1"/>
</dbReference>
<evidence type="ECO:0000256" key="1">
    <source>
        <dbReference type="ARBA" id="ARBA00010164"/>
    </source>
</evidence>
<accession>A0A916J5K6</accession>
<organism evidence="6 7">
    <name type="scientific">Georgfuchsia toluolica</name>
    <dbReference type="NCBI Taxonomy" id="424218"/>
    <lineage>
        <taxon>Bacteria</taxon>
        <taxon>Pseudomonadati</taxon>
        <taxon>Pseudomonadota</taxon>
        <taxon>Betaproteobacteria</taxon>
        <taxon>Nitrosomonadales</taxon>
        <taxon>Sterolibacteriaceae</taxon>
        <taxon>Georgfuchsia</taxon>
    </lineage>
</organism>
<feature type="domain" description="HipA-like C-terminal" evidence="4">
    <location>
        <begin position="153"/>
        <end position="402"/>
    </location>
</feature>
<comment type="similarity">
    <text evidence="1">Belongs to the HipA Ser/Thr kinase family.</text>
</comment>
<evidence type="ECO:0000259" key="5">
    <source>
        <dbReference type="Pfam" id="PF13657"/>
    </source>
</evidence>
<evidence type="ECO:0000259" key="4">
    <source>
        <dbReference type="Pfam" id="PF07804"/>
    </source>
</evidence>
<dbReference type="PANTHER" id="PTHR37419">
    <property type="entry name" value="SERINE/THREONINE-PROTEIN KINASE TOXIN HIPA"/>
    <property type="match status" value="1"/>
</dbReference>
<keyword evidence="3" id="KW-0418">Kinase</keyword>
<dbReference type="InterPro" id="IPR012893">
    <property type="entry name" value="HipA-like_C"/>
</dbReference>
<sequence>MGRRSKTQALGVWMNGELVGRWSVDAQGVHHFQYDDSWIGSPLGRPISLSMALTNRKYSGPVVKHYFDNLLPDNQKIRERIQQRFGAKSQTSFDLLAGIGRDCVGALQLLPDGDSPGDFRRIEGEALSEAQIEGILTHIPVFGRYQDDDEFRISLAGAQEKTALLLHAGAWKKPLGATPTTHILKLPIGHHGHGGIDLTTSVENEWLCAQILKAYGVPVADCWPAKFGQQAVLVVERFDRRISADGKWLIRLPQEDMCQAKGVSAAAKYENEGGPGIESIMNLLLGSSDAELDRQDFFRTQVIFWLLCAIDGHAKNFSIFIEPRGGFRLTPRYDVMSAYPVVGNAPQRIPEKKLKMAMALHGKNAHYKWSEIKRRHFNDLAKHCGFEAPGKRIVRELVERTPAIVEAVSAGLPQGFPATVADPILVGLKATALRLARETE</sequence>
<protein>
    <submittedName>
        <fullName evidence="6">Regulator with hipB</fullName>
    </submittedName>
</protein>
<dbReference type="Pfam" id="PF07804">
    <property type="entry name" value="HipA_C"/>
    <property type="match status" value="1"/>
</dbReference>
<dbReference type="Proteomes" id="UP000742786">
    <property type="component" value="Unassembled WGS sequence"/>
</dbReference>
<comment type="caution">
    <text evidence="6">The sequence shown here is derived from an EMBL/GenBank/DDBJ whole genome shotgun (WGS) entry which is preliminary data.</text>
</comment>
<proteinExistence type="inferred from homology"/>
<evidence type="ECO:0000313" key="6">
    <source>
        <dbReference type="EMBL" id="CAG4884371.1"/>
    </source>
</evidence>
<dbReference type="CDD" id="cd17808">
    <property type="entry name" value="HipA_Ec_like"/>
    <property type="match status" value="1"/>
</dbReference>
<evidence type="ECO:0000313" key="7">
    <source>
        <dbReference type="Proteomes" id="UP000742786"/>
    </source>
</evidence>
<reference evidence="6" key="1">
    <citation type="submission" date="2021-04" db="EMBL/GenBank/DDBJ databases">
        <authorList>
            <person name="Hornung B."/>
        </authorList>
    </citation>
    <scope>NUCLEOTIDE SEQUENCE</scope>
    <source>
        <strain evidence="6">G5G6</strain>
    </source>
</reference>
<dbReference type="InterPro" id="IPR017508">
    <property type="entry name" value="HipA_N1"/>
</dbReference>
<dbReference type="GO" id="GO:0004674">
    <property type="term" value="F:protein serine/threonine kinase activity"/>
    <property type="evidence" value="ECO:0007669"/>
    <property type="project" value="TreeGrafter"/>
</dbReference>
<evidence type="ECO:0000256" key="3">
    <source>
        <dbReference type="ARBA" id="ARBA00022777"/>
    </source>
</evidence>
<feature type="domain" description="HipA N-terminal subdomain 1" evidence="5">
    <location>
        <begin position="11"/>
        <end position="109"/>
    </location>
</feature>
<name>A0A916J5K6_9PROT</name>
<dbReference type="EMBL" id="CAJQUM010000001">
    <property type="protein sequence ID" value="CAG4884371.1"/>
    <property type="molecule type" value="Genomic_DNA"/>
</dbReference>
<dbReference type="AlphaFoldDB" id="A0A916J5K6"/>
<keyword evidence="2" id="KW-0808">Transferase</keyword>